<dbReference type="Proteomes" id="UP000887581">
    <property type="component" value="Unplaced"/>
</dbReference>
<dbReference type="AlphaFoldDB" id="A0A915Q674"/>
<dbReference type="WBParaSite" id="sdigi.contig891.g9955.t1">
    <property type="protein sequence ID" value="sdigi.contig891.g9955.t1"/>
    <property type="gene ID" value="sdigi.contig891.g9955"/>
</dbReference>
<sequence length="68" mass="8323">MERKFRRSTDFDLNAGRNAFRFDDTNPDDWDSADDGDDIDEIKMMMMTYWRIIEIYRDEQKGQRAYED</sequence>
<evidence type="ECO:0000313" key="1">
    <source>
        <dbReference type="Proteomes" id="UP000887581"/>
    </source>
</evidence>
<organism evidence="1 2">
    <name type="scientific">Setaria digitata</name>
    <dbReference type="NCBI Taxonomy" id="48799"/>
    <lineage>
        <taxon>Eukaryota</taxon>
        <taxon>Metazoa</taxon>
        <taxon>Ecdysozoa</taxon>
        <taxon>Nematoda</taxon>
        <taxon>Chromadorea</taxon>
        <taxon>Rhabditida</taxon>
        <taxon>Spirurina</taxon>
        <taxon>Spiruromorpha</taxon>
        <taxon>Filarioidea</taxon>
        <taxon>Setariidae</taxon>
        <taxon>Setaria</taxon>
    </lineage>
</organism>
<name>A0A915Q674_9BILA</name>
<keyword evidence="1" id="KW-1185">Reference proteome</keyword>
<accession>A0A915Q674</accession>
<protein>
    <submittedName>
        <fullName evidence="2">Uncharacterized protein</fullName>
    </submittedName>
</protein>
<reference evidence="2" key="1">
    <citation type="submission" date="2022-11" db="UniProtKB">
        <authorList>
            <consortium name="WormBaseParasite"/>
        </authorList>
    </citation>
    <scope>IDENTIFICATION</scope>
</reference>
<evidence type="ECO:0000313" key="2">
    <source>
        <dbReference type="WBParaSite" id="sdigi.contig891.g9955.t1"/>
    </source>
</evidence>
<proteinExistence type="predicted"/>